<dbReference type="SUPFAM" id="SSF53474">
    <property type="entry name" value="alpha/beta-Hydrolases"/>
    <property type="match status" value="1"/>
</dbReference>
<dbReference type="GO" id="GO:0016787">
    <property type="term" value="F:hydrolase activity"/>
    <property type="evidence" value="ECO:0007669"/>
    <property type="project" value="UniProtKB-KW"/>
</dbReference>
<evidence type="ECO:0000313" key="2">
    <source>
        <dbReference type="EMBL" id="WOJ95666.1"/>
    </source>
</evidence>
<dbReference type="InterPro" id="IPR050261">
    <property type="entry name" value="FrsA_esterase"/>
</dbReference>
<dbReference type="InterPro" id="IPR002925">
    <property type="entry name" value="Dienelactn_hydro"/>
</dbReference>
<dbReference type="Pfam" id="PF01738">
    <property type="entry name" value="DLH"/>
    <property type="match status" value="1"/>
</dbReference>
<dbReference type="InterPro" id="IPR029058">
    <property type="entry name" value="AB_hydrolase_fold"/>
</dbReference>
<gene>
    <name evidence="2" type="ORF">R0137_10420</name>
</gene>
<feature type="domain" description="Dienelactone hydrolase" evidence="1">
    <location>
        <begin position="26"/>
        <end position="236"/>
    </location>
</feature>
<dbReference type="EMBL" id="CP136865">
    <property type="protein sequence ID" value="WOJ95666.1"/>
    <property type="molecule type" value="Genomic_DNA"/>
</dbReference>
<reference evidence="2 3" key="1">
    <citation type="submission" date="2023-10" db="EMBL/GenBank/DDBJ databases">
        <title>Two novel species belonging to the OM43/NOR5 clade.</title>
        <authorList>
            <person name="Park M."/>
        </authorList>
    </citation>
    <scope>NUCLEOTIDE SEQUENCE [LARGE SCALE GENOMIC DNA]</scope>
    <source>
        <strain evidence="2 3">IMCC45268</strain>
    </source>
</reference>
<keyword evidence="3" id="KW-1185">Reference proteome</keyword>
<accession>A0ABZ0I8L6</accession>
<protein>
    <submittedName>
        <fullName evidence="2">Dienelactone hydrolase family protein</fullName>
    </submittedName>
</protein>
<dbReference type="PANTHER" id="PTHR22946:SF0">
    <property type="entry name" value="DIENELACTONE HYDROLASE DOMAIN-CONTAINING PROTEIN"/>
    <property type="match status" value="1"/>
</dbReference>
<evidence type="ECO:0000313" key="3">
    <source>
        <dbReference type="Proteomes" id="UP001626549"/>
    </source>
</evidence>
<dbReference type="Gene3D" id="3.40.50.1820">
    <property type="entry name" value="alpha/beta hydrolase"/>
    <property type="match status" value="1"/>
</dbReference>
<dbReference type="PANTHER" id="PTHR22946">
    <property type="entry name" value="DIENELACTONE HYDROLASE DOMAIN-CONTAINING PROTEIN-RELATED"/>
    <property type="match status" value="1"/>
</dbReference>
<name>A0ABZ0I8L6_9GAMM</name>
<organism evidence="2 3">
    <name type="scientific">Congregibacter brevis</name>
    <dbReference type="NCBI Taxonomy" id="3081201"/>
    <lineage>
        <taxon>Bacteria</taxon>
        <taxon>Pseudomonadati</taxon>
        <taxon>Pseudomonadota</taxon>
        <taxon>Gammaproteobacteria</taxon>
        <taxon>Cellvibrionales</taxon>
        <taxon>Halieaceae</taxon>
        <taxon>Congregibacter</taxon>
    </lineage>
</organism>
<evidence type="ECO:0000259" key="1">
    <source>
        <dbReference type="Pfam" id="PF01738"/>
    </source>
</evidence>
<proteinExistence type="predicted"/>
<dbReference type="Proteomes" id="UP001626549">
    <property type="component" value="Chromosome"/>
</dbReference>
<keyword evidence="2" id="KW-0378">Hydrolase</keyword>
<dbReference type="RefSeq" id="WP_407326370.1">
    <property type="nucleotide sequence ID" value="NZ_CP136865.1"/>
</dbReference>
<sequence length="240" mass="25600">MAIQESYIDYVIGGSTHQAFLAWDDQDSEARPGVMVGHAWGGRSGFEEDKARWLASQGYVGVAIDMYGKGILGSSPEENAALMTPLVENRAELQARMQASFAMMQGLELVDASRCASMGYCFGGLCALDLARIGTDVAGVISIHGLFMPAGNTDGVKITAKVLCLHGYDDPMADPESMVGLATELSEAEADWQVHAYGRTLHAFTNPQANNPEMGTVYSAVADARSSTAITNFLGELFCV</sequence>